<dbReference type="HOGENOM" id="CLU_088458_4_2_1"/>
<dbReference type="OrthoDB" id="162969at2759"/>
<dbReference type="EMBL" id="KN828243">
    <property type="protein sequence ID" value="KIK75251.1"/>
    <property type="molecule type" value="Genomic_DNA"/>
</dbReference>
<name>A0A0D0CVY0_9AGAM</name>
<accession>A0A0D0CVY0</accession>
<reference evidence="1 2" key="1">
    <citation type="submission" date="2014-04" db="EMBL/GenBank/DDBJ databases">
        <authorList>
            <consortium name="DOE Joint Genome Institute"/>
            <person name="Kuo A."/>
            <person name="Kohler A."/>
            <person name="Jargeat P."/>
            <person name="Nagy L.G."/>
            <person name="Floudas D."/>
            <person name="Copeland A."/>
            <person name="Barry K.W."/>
            <person name="Cichocki N."/>
            <person name="Veneault-Fourrey C."/>
            <person name="LaButti K."/>
            <person name="Lindquist E.A."/>
            <person name="Lipzen A."/>
            <person name="Lundell T."/>
            <person name="Morin E."/>
            <person name="Murat C."/>
            <person name="Sun H."/>
            <person name="Tunlid A."/>
            <person name="Henrissat B."/>
            <person name="Grigoriev I.V."/>
            <person name="Hibbett D.S."/>
            <person name="Martin F."/>
            <person name="Nordberg H.P."/>
            <person name="Cantor M.N."/>
            <person name="Hua S.X."/>
        </authorList>
    </citation>
    <scope>NUCLEOTIDE SEQUENCE [LARGE SCALE GENOMIC DNA]</scope>
    <source>
        <strain evidence="1 2">Ve08.2h10</strain>
    </source>
</reference>
<dbReference type="Proteomes" id="UP000054538">
    <property type="component" value="Unassembled WGS sequence"/>
</dbReference>
<reference evidence="2" key="2">
    <citation type="submission" date="2015-01" db="EMBL/GenBank/DDBJ databases">
        <title>Evolutionary Origins and Diversification of the Mycorrhizal Mutualists.</title>
        <authorList>
            <consortium name="DOE Joint Genome Institute"/>
            <consortium name="Mycorrhizal Genomics Consortium"/>
            <person name="Kohler A."/>
            <person name="Kuo A."/>
            <person name="Nagy L.G."/>
            <person name="Floudas D."/>
            <person name="Copeland A."/>
            <person name="Barry K.W."/>
            <person name="Cichocki N."/>
            <person name="Veneault-Fourrey C."/>
            <person name="LaButti K."/>
            <person name="Lindquist E.A."/>
            <person name="Lipzen A."/>
            <person name="Lundell T."/>
            <person name="Morin E."/>
            <person name="Murat C."/>
            <person name="Riley R."/>
            <person name="Ohm R."/>
            <person name="Sun H."/>
            <person name="Tunlid A."/>
            <person name="Henrissat B."/>
            <person name="Grigoriev I.V."/>
            <person name="Hibbett D.S."/>
            <person name="Martin F."/>
        </authorList>
    </citation>
    <scope>NUCLEOTIDE SEQUENCE [LARGE SCALE GENOMIC DNA]</scope>
    <source>
        <strain evidence="2">Ve08.2h10</strain>
    </source>
</reference>
<proteinExistence type="predicted"/>
<evidence type="ECO:0000313" key="2">
    <source>
        <dbReference type="Proteomes" id="UP000054538"/>
    </source>
</evidence>
<evidence type="ECO:0008006" key="3">
    <source>
        <dbReference type="Google" id="ProtNLM"/>
    </source>
</evidence>
<evidence type="ECO:0000313" key="1">
    <source>
        <dbReference type="EMBL" id="KIK75251.1"/>
    </source>
</evidence>
<gene>
    <name evidence="1" type="ORF">PAXRUDRAFT_786828</name>
</gene>
<dbReference type="AlphaFoldDB" id="A0A0D0CVY0"/>
<feature type="non-terminal residue" evidence="1">
    <location>
        <position position="1"/>
    </location>
</feature>
<keyword evidence="2" id="KW-1185">Reference proteome</keyword>
<dbReference type="InParanoid" id="A0A0D0CVY0"/>
<sequence length="76" mass="8738">TNIHVENFEPNLTVHVQPNAQGIIHCFKAHYQAKFIHCSIDLYRAGIIPTHVYDINQLEAMCLADETWNEVDTTMI</sequence>
<organism evidence="1 2">
    <name type="scientific">Paxillus rubicundulus Ve08.2h10</name>
    <dbReference type="NCBI Taxonomy" id="930991"/>
    <lineage>
        <taxon>Eukaryota</taxon>
        <taxon>Fungi</taxon>
        <taxon>Dikarya</taxon>
        <taxon>Basidiomycota</taxon>
        <taxon>Agaricomycotina</taxon>
        <taxon>Agaricomycetes</taxon>
        <taxon>Agaricomycetidae</taxon>
        <taxon>Boletales</taxon>
        <taxon>Paxilineae</taxon>
        <taxon>Paxillaceae</taxon>
        <taxon>Paxillus</taxon>
    </lineage>
</organism>
<protein>
    <recommendedName>
        <fullName evidence="3">DDE-1 domain-containing protein</fullName>
    </recommendedName>
</protein>